<evidence type="ECO:0000313" key="1">
    <source>
        <dbReference type="EMBL" id="EDS01747.1"/>
    </source>
</evidence>
<protein>
    <submittedName>
        <fullName evidence="1">Uncharacterized protein</fullName>
    </submittedName>
</protein>
<organism evidence="1 2">
    <name type="scientific">[Eubacterium] siraeum DSM 15702</name>
    <dbReference type="NCBI Taxonomy" id="428128"/>
    <lineage>
        <taxon>Bacteria</taxon>
        <taxon>Bacillati</taxon>
        <taxon>Bacillota</taxon>
        <taxon>Clostridia</taxon>
        <taxon>Eubacteriales</taxon>
        <taxon>Oscillospiraceae</taxon>
        <taxon>Oscillospiraceae incertae sedis</taxon>
    </lineage>
</organism>
<dbReference type="Proteomes" id="UP000005326">
    <property type="component" value="Unassembled WGS sequence"/>
</dbReference>
<sequence length="43" mass="4774">MSVFLFIACRILGQTTLAGILSARDMQKSVAMFSGGKPHNYRR</sequence>
<comment type="caution">
    <text evidence="1">The sequence shown here is derived from an EMBL/GenBank/DDBJ whole genome shotgun (WGS) entry which is preliminary data.</text>
</comment>
<dbReference type="EMBL" id="ABCA03000032">
    <property type="protein sequence ID" value="EDS01747.1"/>
    <property type="molecule type" value="Genomic_DNA"/>
</dbReference>
<name>B0MKQ2_9FIRM</name>
<proteinExistence type="predicted"/>
<keyword evidence="2" id="KW-1185">Reference proteome</keyword>
<accession>B0MKQ2</accession>
<dbReference type="AlphaFoldDB" id="B0MKQ2"/>
<gene>
    <name evidence="1" type="ORF">EUBSIR_00399</name>
</gene>
<reference evidence="1" key="2">
    <citation type="submission" date="2014-06" db="EMBL/GenBank/DDBJ databases">
        <title>Draft genome sequence of Eubacterium siraeum (DSM 15702).</title>
        <authorList>
            <person name="Sudarsanam P."/>
            <person name="Ley R."/>
            <person name="Guruge J."/>
            <person name="Turnbaugh P.J."/>
            <person name="Mahowald M."/>
            <person name="Liep D."/>
            <person name="Gordon J."/>
        </authorList>
    </citation>
    <scope>NUCLEOTIDE SEQUENCE</scope>
    <source>
        <strain evidence="1">DSM 15702</strain>
    </source>
</reference>
<evidence type="ECO:0000313" key="2">
    <source>
        <dbReference type="Proteomes" id="UP000005326"/>
    </source>
</evidence>
<reference evidence="1" key="1">
    <citation type="submission" date="2007-10" db="EMBL/GenBank/DDBJ databases">
        <authorList>
            <person name="Fulton L."/>
            <person name="Clifton S."/>
            <person name="Fulton B."/>
            <person name="Xu J."/>
            <person name="Minx P."/>
            <person name="Pepin K.H."/>
            <person name="Johnson M."/>
            <person name="Thiruvilangam P."/>
            <person name="Bhonagiri V."/>
            <person name="Nash W.E."/>
            <person name="Mardis E.R."/>
            <person name="Wilson R.K."/>
        </authorList>
    </citation>
    <scope>NUCLEOTIDE SEQUENCE [LARGE SCALE GENOMIC DNA]</scope>
    <source>
        <strain evidence="1">DSM 15702</strain>
    </source>
</reference>